<evidence type="ECO:0000256" key="12">
    <source>
        <dbReference type="PROSITE-ProRule" id="PRU00023"/>
    </source>
</evidence>
<evidence type="ECO:0000256" key="13">
    <source>
        <dbReference type="SAM" id="MobiDB-lite"/>
    </source>
</evidence>
<dbReference type="Pfam" id="PF00520">
    <property type="entry name" value="Ion_trans"/>
    <property type="match status" value="1"/>
</dbReference>
<feature type="repeat" description="ANK" evidence="12">
    <location>
        <begin position="367"/>
        <end position="399"/>
    </location>
</feature>
<evidence type="ECO:0000256" key="4">
    <source>
        <dbReference type="ARBA" id="ARBA00022692"/>
    </source>
</evidence>
<dbReference type="OrthoDB" id="1661883at2759"/>
<evidence type="ECO:0000256" key="6">
    <source>
        <dbReference type="ARBA" id="ARBA00022989"/>
    </source>
</evidence>
<evidence type="ECO:0000313" key="17">
    <source>
        <dbReference type="Proteomes" id="UP000225706"/>
    </source>
</evidence>
<evidence type="ECO:0000256" key="7">
    <source>
        <dbReference type="ARBA" id="ARBA00023043"/>
    </source>
</evidence>
<feature type="transmembrane region" description="Helical" evidence="14">
    <location>
        <begin position="807"/>
        <end position="827"/>
    </location>
</feature>
<proteinExistence type="predicted"/>
<keyword evidence="11" id="KW-0407">Ion channel</keyword>
<keyword evidence="6 14" id="KW-1133">Transmembrane helix</keyword>
<feature type="repeat" description="ANK" evidence="12">
    <location>
        <begin position="301"/>
        <end position="333"/>
    </location>
</feature>
<feature type="repeat" description="ANK" evidence="12">
    <location>
        <begin position="506"/>
        <end position="538"/>
    </location>
</feature>
<evidence type="ECO:0000256" key="2">
    <source>
        <dbReference type="ARBA" id="ARBA00022448"/>
    </source>
</evidence>
<feature type="repeat" description="ANK" evidence="12">
    <location>
        <begin position="267"/>
        <end position="299"/>
    </location>
</feature>
<feature type="repeat" description="ANK" evidence="12">
    <location>
        <begin position="574"/>
        <end position="606"/>
    </location>
</feature>
<sequence length="1084" mass="120353">MSCIIRNYTSPVLSSRGTQRSTLSASKVRPWFDNEGLELISNPGSGNGSRRQTPTSPTEAEIKPFKPTKSSLQHFSADASLLNTGDINALDDEGLSALHRAIRLDDQEGVMSLLDHGADVNISGTSGHTPLHAAVRFERSTIVKLLLQRRANPLKENENHATPLCLAAQKGLTEITRLMLDDSRVGPSAINKGDITPFHCACLGGNPEVCALLFDSGADITCKVFGTTPALTFAAWQGHEEACQLIIEKASIKLPSLIDFVNERDEEGKTALQKACVGGYEGLVDLLIRNGADSNAVDWVECMSPLHLAAKYGHLAVVELLILNGAVIDARNGRLRTPLHCAAEFNHGRIVELLLEIGADVEARDTAEMTPFLLAVTHAASHSVQVLLDNGADKTAVDSSLNSCLHLAISYCKTEMVKILLGKDKDKLLQLKDKNLNTVFHLAAGKKGSEILEILLREKEKGSLCQRDAKDRLALHIAAEKGSIHCVEALSRCPGFSFHTQQADEKGRTPLHLAASNKHAETCRVLLKNGAEVFQMDLRGFTALHHAVEAGSLQTVQVLLDCRLPSTLERVDLNNNTPLHIACMHNHPDILCFLLDRGANVTAKNKRNMTCLDVAIEWEASEVATTLMRHPRCEEVLIYSPDDGVCSMDKLIEKLPNVAEIVLDNCITYSPLPPSHVDFSVKFYLIPLDPYTKYGCSNYFGPACMAKHRREKLLNHNVTQALLRWKWMVLGKFVTFFNALVFAVFVVLFSSFIVKEREKVKLSHSSKNEITIVEDNDSFLNQTPWIIIVFLVLQLIKELVQMFWLRLLYFTDLTNLFELIMFAFVWIFTLPSVSESCSSLFTTATRWSAGVLGLFMSYISLTLYFRRFGGLGLYVTMYVEVLFTFVKVISTFMIALTGYAFVFFILLKEQGNFSDFWFSTAKILVMMVGELDYTDILVEHVVNNQTVPGTSFPYVPLPRLTFALFLVFILMVSIVLVNLLVGLAVGDIESIQRTASLRALIDQVFLVDTIMKSVLLAGSDLSAREFMELLLSRKSGSTTPAEEWRQIELAREETQGESIRNLQATVEAQGRLLQAMADRLRILE</sequence>
<evidence type="ECO:0000256" key="9">
    <source>
        <dbReference type="ARBA" id="ARBA00023136"/>
    </source>
</evidence>
<evidence type="ECO:0000256" key="5">
    <source>
        <dbReference type="ARBA" id="ARBA00022737"/>
    </source>
</evidence>
<keyword evidence="4 14" id="KW-0812">Transmembrane</keyword>
<keyword evidence="3" id="KW-0716">Sensory transduction</keyword>
<keyword evidence="8" id="KW-0406">Ion transport</keyword>
<dbReference type="SUPFAM" id="SSF48403">
    <property type="entry name" value="Ankyrin repeat"/>
    <property type="match status" value="2"/>
</dbReference>
<dbReference type="Gene3D" id="1.25.40.20">
    <property type="entry name" value="Ankyrin repeat-containing domain"/>
    <property type="match status" value="5"/>
</dbReference>
<dbReference type="InterPro" id="IPR005821">
    <property type="entry name" value="Ion_trans_dom"/>
</dbReference>
<dbReference type="PANTHER" id="PTHR47143">
    <property type="entry name" value="TRANSIENT RECEPTOR POTENTIAL CATION CHANNEL PROTEIN PAINLESS"/>
    <property type="match status" value="1"/>
</dbReference>
<evidence type="ECO:0000256" key="14">
    <source>
        <dbReference type="SAM" id="Phobius"/>
    </source>
</evidence>
<feature type="repeat" description="ANK" evidence="12">
    <location>
        <begin position="93"/>
        <end position="125"/>
    </location>
</feature>
<keyword evidence="2" id="KW-0813">Transport</keyword>
<keyword evidence="10" id="KW-0325">Glycoprotein</keyword>
<dbReference type="SMART" id="SM00248">
    <property type="entry name" value="ANK"/>
    <property type="match status" value="16"/>
</dbReference>
<protein>
    <submittedName>
        <fullName evidence="16">Transient receptor potential cation channel subfamily A member 1</fullName>
    </submittedName>
</protein>
<dbReference type="EMBL" id="LSMT01000078">
    <property type="protein sequence ID" value="PFX28698.1"/>
    <property type="molecule type" value="Genomic_DNA"/>
</dbReference>
<dbReference type="PRINTS" id="PR01415">
    <property type="entry name" value="ANKYRIN"/>
</dbReference>
<dbReference type="AlphaFoldDB" id="A0A2B4SJE0"/>
<feature type="repeat" description="ANK" evidence="12">
    <location>
        <begin position="334"/>
        <end position="366"/>
    </location>
</feature>
<organism evidence="16 17">
    <name type="scientific">Stylophora pistillata</name>
    <name type="common">Smooth cauliflower coral</name>
    <dbReference type="NCBI Taxonomy" id="50429"/>
    <lineage>
        <taxon>Eukaryota</taxon>
        <taxon>Metazoa</taxon>
        <taxon>Cnidaria</taxon>
        <taxon>Anthozoa</taxon>
        <taxon>Hexacorallia</taxon>
        <taxon>Scleractinia</taxon>
        <taxon>Astrocoeniina</taxon>
        <taxon>Pocilloporidae</taxon>
        <taxon>Stylophora</taxon>
    </lineage>
</organism>
<keyword evidence="9 14" id="KW-0472">Membrane</keyword>
<feature type="transmembrane region" description="Helical" evidence="14">
    <location>
        <begin position="877"/>
        <end position="907"/>
    </location>
</feature>
<feature type="transmembrane region" description="Helical" evidence="14">
    <location>
        <begin position="733"/>
        <end position="754"/>
    </location>
</feature>
<keyword evidence="16" id="KW-0675">Receptor</keyword>
<dbReference type="Pfam" id="PF00023">
    <property type="entry name" value="Ank"/>
    <property type="match status" value="1"/>
</dbReference>
<dbReference type="InterPro" id="IPR052076">
    <property type="entry name" value="TRP_cation_channel"/>
</dbReference>
<dbReference type="InterPro" id="IPR036770">
    <property type="entry name" value="Ankyrin_rpt-contain_sf"/>
</dbReference>
<dbReference type="PROSITE" id="PS50297">
    <property type="entry name" value="ANK_REP_REGION"/>
    <property type="match status" value="9"/>
</dbReference>
<dbReference type="PROSITE" id="PS50088">
    <property type="entry name" value="ANK_REPEAT"/>
    <property type="match status" value="10"/>
</dbReference>
<dbReference type="Proteomes" id="UP000225706">
    <property type="component" value="Unassembled WGS sequence"/>
</dbReference>
<feature type="repeat" description="ANK" evidence="12">
    <location>
        <begin position="193"/>
        <end position="220"/>
    </location>
</feature>
<evidence type="ECO:0000256" key="11">
    <source>
        <dbReference type="ARBA" id="ARBA00023303"/>
    </source>
</evidence>
<evidence type="ECO:0000313" key="16">
    <source>
        <dbReference type="EMBL" id="PFX28698.1"/>
    </source>
</evidence>
<feature type="domain" description="Ion transport" evidence="15">
    <location>
        <begin position="763"/>
        <end position="995"/>
    </location>
</feature>
<evidence type="ECO:0000256" key="8">
    <source>
        <dbReference type="ARBA" id="ARBA00023065"/>
    </source>
</evidence>
<dbReference type="GO" id="GO:1902495">
    <property type="term" value="C:transmembrane transporter complex"/>
    <property type="evidence" value="ECO:0007669"/>
    <property type="project" value="TreeGrafter"/>
</dbReference>
<accession>A0A2B4SJE0</accession>
<feature type="compositionally biased region" description="Polar residues" evidence="13">
    <location>
        <begin position="42"/>
        <end position="58"/>
    </location>
</feature>
<keyword evidence="17" id="KW-1185">Reference proteome</keyword>
<reference evidence="17" key="1">
    <citation type="journal article" date="2017" name="bioRxiv">
        <title>Comparative analysis of the genomes of Stylophora pistillata and Acropora digitifera provides evidence for extensive differences between species of corals.</title>
        <authorList>
            <person name="Voolstra C.R."/>
            <person name="Li Y."/>
            <person name="Liew Y.J."/>
            <person name="Baumgarten S."/>
            <person name="Zoccola D."/>
            <person name="Flot J.-F."/>
            <person name="Tambutte S."/>
            <person name="Allemand D."/>
            <person name="Aranda M."/>
        </authorList>
    </citation>
    <scope>NUCLEOTIDE SEQUENCE [LARGE SCALE GENOMIC DNA]</scope>
</reference>
<feature type="region of interest" description="Disordered" evidence="13">
    <location>
        <begin position="36"/>
        <end position="63"/>
    </location>
</feature>
<gene>
    <name evidence="16" type="primary">Trpa1</name>
    <name evidence="16" type="ORF">AWC38_SpisGene6545</name>
</gene>
<dbReference type="PANTHER" id="PTHR47143:SF1">
    <property type="entry name" value="ION_TRANS DOMAIN-CONTAINING PROTEIN"/>
    <property type="match status" value="1"/>
</dbReference>
<keyword evidence="5" id="KW-0677">Repeat</keyword>
<dbReference type="Pfam" id="PF12796">
    <property type="entry name" value="Ank_2"/>
    <property type="match status" value="5"/>
</dbReference>
<feature type="repeat" description="ANK" evidence="12">
    <location>
        <begin position="539"/>
        <end position="561"/>
    </location>
</feature>
<name>A0A2B4SJE0_STYPI</name>
<evidence type="ECO:0000256" key="10">
    <source>
        <dbReference type="ARBA" id="ARBA00023180"/>
    </source>
</evidence>
<feature type="transmembrane region" description="Helical" evidence="14">
    <location>
        <begin position="847"/>
        <end position="865"/>
    </location>
</feature>
<dbReference type="GO" id="GO:0005216">
    <property type="term" value="F:monoatomic ion channel activity"/>
    <property type="evidence" value="ECO:0007669"/>
    <property type="project" value="InterPro"/>
</dbReference>
<dbReference type="STRING" id="50429.A0A2B4SJE0"/>
<evidence type="ECO:0000256" key="1">
    <source>
        <dbReference type="ARBA" id="ARBA00004141"/>
    </source>
</evidence>
<evidence type="ECO:0000256" key="3">
    <source>
        <dbReference type="ARBA" id="ARBA00022606"/>
    </source>
</evidence>
<comment type="subcellular location">
    <subcellularLocation>
        <location evidence="1">Membrane</location>
        <topology evidence="1">Multi-pass membrane protein</topology>
    </subcellularLocation>
</comment>
<feature type="repeat" description="ANK" evidence="12">
    <location>
        <begin position="126"/>
        <end position="158"/>
    </location>
</feature>
<evidence type="ECO:0000259" key="15">
    <source>
        <dbReference type="Pfam" id="PF00520"/>
    </source>
</evidence>
<keyword evidence="7 12" id="KW-0040">ANK repeat</keyword>
<dbReference type="InterPro" id="IPR002110">
    <property type="entry name" value="Ankyrin_rpt"/>
</dbReference>
<comment type="caution">
    <text evidence="16">The sequence shown here is derived from an EMBL/GenBank/DDBJ whole genome shotgun (WGS) entry which is preliminary data.</text>
</comment>
<feature type="transmembrane region" description="Helical" evidence="14">
    <location>
        <begin position="962"/>
        <end position="985"/>
    </location>
</feature>